<feature type="non-terminal residue" evidence="1">
    <location>
        <position position="109"/>
    </location>
</feature>
<dbReference type="EMBL" id="LAZR01035799">
    <property type="protein sequence ID" value="KKL26550.1"/>
    <property type="molecule type" value="Genomic_DNA"/>
</dbReference>
<gene>
    <name evidence="1" type="ORF">LCGC14_2394150</name>
</gene>
<comment type="caution">
    <text evidence="1">The sequence shown here is derived from an EMBL/GenBank/DDBJ whole genome shotgun (WGS) entry which is preliminary data.</text>
</comment>
<proteinExistence type="predicted"/>
<name>A0A0F9BX98_9ZZZZ</name>
<organism evidence="1">
    <name type="scientific">marine sediment metagenome</name>
    <dbReference type="NCBI Taxonomy" id="412755"/>
    <lineage>
        <taxon>unclassified sequences</taxon>
        <taxon>metagenomes</taxon>
        <taxon>ecological metagenomes</taxon>
    </lineage>
</organism>
<protein>
    <submittedName>
        <fullName evidence="1">Uncharacterized protein</fullName>
    </submittedName>
</protein>
<reference evidence="1" key="1">
    <citation type="journal article" date="2015" name="Nature">
        <title>Complex archaea that bridge the gap between prokaryotes and eukaryotes.</title>
        <authorList>
            <person name="Spang A."/>
            <person name="Saw J.H."/>
            <person name="Jorgensen S.L."/>
            <person name="Zaremba-Niedzwiedzka K."/>
            <person name="Martijn J."/>
            <person name="Lind A.E."/>
            <person name="van Eijk R."/>
            <person name="Schleper C."/>
            <person name="Guy L."/>
            <person name="Ettema T.J."/>
        </authorList>
    </citation>
    <scope>NUCLEOTIDE SEQUENCE</scope>
</reference>
<sequence length="109" mass="12869">MIRCSKSTLKFSNTAKLEELHAFIDEYQKVMKSSVDLLWEQDKVPKFIPKNTTDKLDSWLTRRAIQCAAKQASGIVRGTRKKQEQRIFQHKELVKQGKFKQARRLKKYI</sequence>
<accession>A0A0F9BX98</accession>
<evidence type="ECO:0000313" key="1">
    <source>
        <dbReference type="EMBL" id="KKL26550.1"/>
    </source>
</evidence>
<dbReference type="AlphaFoldDB" id="A0A0F9BX98"/>